<gene>
    <name evidence="1" type="ORF">Kalk_07670</name>
</gene>
<accession>A0A2K9LIY9</accession>
<organism evidence="1 2">
    <name type="scientific">Ketobacter alkanivorans</name>
    <dbReference type="NCBI Taxonomy" id="1917421"/>
    <lineage>
        <taxon>Bacteria</taxon>
        <taxon>Pseudomonadati</taxon>
        <taxon>Pseudomonadota</taxon>
        <taxon>Gammaproteobacteria</taxon>
        <taxon>Pseudomonadales</taxon>
        <taxon>Ketobacteraceae</taxon>
        <taxon>Ketobacter</taxon>
    </lineage>
</organism>
<dbReference type="OrthoDB" id="5704382at2"/>
<dbReference type="RefSeq" id="WP_101893634.1">
    <property type="nucleotide sequence ID" value="NZ_CP022684.1"/>
</dbReference>
<dbReference type="EMBL" id="CP022684">
    <property type="protein sequence ID" value="AUM12298.1"/>
    <property type="molecule type" value="Genomic_DNA"/>
</dbReference>
<keyword evidence="2" id="KW-1185">Reference proteome</keyword>
<protein>
    <submittedName>
        <fullName evidence="1">Uncharacterized protein</fullName>
    </submittedName>
</protein>
<proteinExistence type="predicted"/>
<name>A0A2K9LIY9_9GAMM</name>
<reference evidence="2" key="1">
    <citation type="submission" date="2017-08" db="EMBL/GenBank/DDBJ databases">
        <title>Direct submision.</title>
        <authorList>
            <person name="Kim S.-J."/>
            <person name="Rhee S.-K."/>
        </authorList>
    </citation>
    <scope>NUCLEOTIDE SEQUENCE [LARGE SCALE GENOMIC DNA]</scope>
    <source>
        <strain evidence="2">GI5</strain>
    </source>
</reference>
<dbReference type="AlphaFoldDB" id="A0A2K9LIY9"/>
<dbReference type="Proteomes" id="UP000235116">
    <property type="component" value="Chromosome"/>
</dbReference>
<sequence>MIKFERYPHINDLLSHYAESLNNQRAEHILENGVSNKQEAKEFSVFVWQVVDAMHEDEENNISVLGSTDNIEMIPDLEYEISSYMKSTGFFNIWVEVSESA</sequence>
<evidence type="ECO:0000313" key="2">
    <source>
        <dbReference type="Proteomes" id="UP000235116"/>
    </source>
</evidence>
<dbReference type="KEGG" id="kak:Kalk_07670"/>
<evidence type="ECO:0000313" key="1">
    <source>
        <dbReference type="EMBL" id="AUM12298.1"/>
    </source>
</evidence>